<evidence type="ECO:0000313" key="11">
    <source>
        <dbReference type="Proteomes" id="UP000242525"/>
    </source>
</evidence>
<dbReference type="GO" id="GO:0005634">
    <property type="term" value="C:nucleus"/>
    <property type="evidence" value="ECO:0007669"/>
    <property type="project" value="TreeGrafter"/>
</dbReference>
<evidence type="ECO:0000256" key="5">
    <source>
        <dbReference type="ARBA" id="ARBA00023125"/>
    </source>
</evidence>
<dbReference type="Pfam" id="PF01624">
    <property type="entry name" value="MutS_I"/>
    <property type="match status" value="1"/>
</dbReference>
<dbReference type="PIRSF" id="PIRSF037677">
    <property type="entry name" value="DNA_mis_repair_Msh6"/>
    <property type="match status" value="1"/>
</dbReference>
<dbReference type="InterPro" id="IPR036678">
    <property type="entry name" value="MutS_con_dom_sf"/>
</dbReference>
<dbReference type="InterPro" id="IPR017261">
    <property type="entry name" value="DNA_mismatch_repair_MutS/MSH"/>
</dbReference>
<dbReference type="EMBL" id="CCBN010000018">
    <property type="protein sequence ID" value="CDO57032.1"/>
    <property type="molecule type" value="Genomic_DNA"/>
</dbReference>
<evidence type="ECO:0000256" key="4">
    <source>
        <dbReference type="ARBA" id="ARBA00022840"/>
    </source>
</evidence>
<dbReference type="Proteomes" id="UP000242525">
    <property type="component" value="Unassembled WGS sequence"/>
</dbReference>
<feature type="compositionally biased region" description="Low complexity" evidence="8">
    <location>
        <begin position="99"/>
        <end position="109"/>
    </location>
</feature>
<keyword evidence="2 7" id="KW-0547">Nucleotide-binding</keyword>
<evidence type="ECO:0000256" key="1">
    <source>
        <dbReference type="ARBA" id="ARBA00006271"/>
    </source>
</evidence>
<evidence type="ECO:0000256" key="3">
    <source>
        <dbReference type="ARBA" id="ARBA00022763"/>
    </source>
</evidence>
<dbReference type="SUPFAM" id="SSF52540">
    <property type="entry name" value="P-loop containing nucleoside triphosphate hydrolases"/>
    <property type="match status" value="1"/>
</dbReference>
<dbReference type="GO" id="GO:0030983">
    <property type="term" value="F:mismatched DNA binding"/>
    <property type="evidence" value="ECO:0007669"/>
    <property type="project" value="UniProtKB-UniRule"/>
</dbReference>
<dbReference type="InterPro" id="IPR016151">
    <property type="entry name" value="DNA_mismatch_repair_MutS_N"/>
</dbReference>
<dbReference type="InterPro" id="IPR036187">
    <property type="entry name" value="DNA_mismatch_repair_MutS_sf"/>
</dbReference>
<evidence type="ECO:0000256" key="8">
    <source>
        <dbReference type="SAM" id="MobiDB-lite"/>
    </source>
</evidence>
<reference evidence="10" key="1">
    <citation type="submission" date="2014-03" db="EMBL/GenBank/DDBJ databases">
        <authorList>
            <person name="Casaregola S."/>
        </authorList>
    </citation>
    <scope>NUCLEOTIDE SEQUENCE [LARGE SCALE GENOMIC DNA]</scope>
    <source>
        <strain evidence="10">CLIB 918</strain>
    </source>
</reference>
<dbReference type="Pfam" id="PF05188">
    <property type="entry name" value="MutS_II"/>
    <property type="match status" value="1"/>
</dbReference>
<feature type="region of interest" description="Disordered" evidence="8">
    <location>
        <begin position="99"/>
        <end position="119"/>
    </location>
</feature>
<gene>
    <name evidence="10" type="ORF">BN980_GECA18s01198g</name>
</gene>
<dbReference type="GO" id="GO:0006298">
    <property type="term" value="P:mismatch repair"/>
    <property type="evidence" value="ECO:0007669"/>
    <property type="project" value="InterPro"/>
</dbReference>
<dbReference type="Pfam" id="PF05192">
    <property type="entry name" value="MutS_III"/>
    <property type="match status" value="1"/>
</dbReference>
<evidence type="ECO:0000256" key="6">
    <source>
        <dbReference type="ARBA" id="ARBA00023204"/>
    </source>
</evidence>
<comment type="caution">
    <text evidence="10">The sequence shown here is derived from an EMBL/GenBank/DDBJ whole genome shotgun (WGS) entry which is preliminary data.</text>
</comment>
<organism evidence="10 11">
    <name type="scientific">Geotrichum candidum</name>
    <name type="common">Oospora lactis</name>
    <name type="synonym">Dipodascus geotrichum</name>
    <dbReference type="NCBI Taxonomy" id="1173061"/>
    <lineage>
        <taxon>Eukaryota</taxon>
        <taxon>Fungi</taxon>
        <taxon>Dikarya</taxon>
        <taxon>Ascomycota</taxon>
        <taxon>Saccharomycotina</taxon>
        <taxon>Dipodascomycetes</taxon>
        <taxon>Dipodascales</taxon>
        <taxon>Dipodascaceae</taxon>
        <taxon>Geotrichum</taxon>
    </lineage>
</organism>
<feature type="domain" description="DNA mismatch repair proteins mutS family" evidence="9">
    <location>
        <begin position="941"/>
        <end position="957"/>
    </location>
</feature>
<dbReference type="InterPro" id="IPR007860">
    <property type="entry name" value="DNA_mmatch_repair_MutS_con_dom"/>
</dbReference>
<dbReference type="Gene3D" id="3.30.420.110">
    <property type="entry name" value="MutS, connector domain"/>
    <property type="match status" value="1"/>
</dbReference>
<name>A0A0J9XI97_GEOCN</name>
<dbReference type="InterPro" id="IPR007695">
    <property type="entry name" value="DNA_mismatch_repair_MutS-lik_N"/>
</dbReference>
<dbReference type="InterPro" id="IPR045076">
    <property type="entry name" value="MutS"/>
</dbReference>
<keyword evidence="3 7" id="KW-0227">DNA damage</keyword>
<dbReference type="GO" id="GO:0043504">
    <property type="term" value="P:mitochondrial DNA repair"/>
    <property type="evidence" value="ECO:0007669"/>
    <property type="project" value="TreeGrafter"/>
</dbReference>
<dbReference type="OrthoDB" id="2534523at2759"/>
<dbReference type="InterPro" id="IPR007696">
    <property type="entry name" value="DNA_mismatch_repair_MutS_core"/>
</dbReference>
<accession>A0A0J9XI97</accession>
<dbReference type="InterPro" id="IPR000432">
    <property type="entry name" value="DNA_mismatch_repair_MutS_C"/>
</dbReference>
<dbReference type="PANTHER" id="PTHR11361:SF34">
    <property type="entry name" value="DNA MISMATCH REPAIR PROTEIN MSH1, MITOCHONDRIAL"/>
    <property type="match status" value="1"/>
</dbReference>
<dbReference type="STRING" id="1173061.A0A0J9XI97"/>
<feature type="compositionally biased region" description="Basic residues" evidence="8">
    <location>
        <begin position="110"/>
        <end position="119"/>
    </location>
</feature>
<evidence type="ECO:0000259" key="9">
    <source>
        <dbReference type="PROSITE" id="PS00486"/>
    </source>
</evidence>
<proteinExistence type="inferred from homology"/>
<dbReference type="SUPFAM" id="SSF55271">
    <property type="entry name" value="DNA repair protein MutS, domain I"/>
    <property type="match status" value="1"/>
</dbReference>
<keyword evidence="5 7" id="KW-0238">DNA-binding</keyword>
<dbReference type="PANTHER" id="PTHR11361">
    <property type="entry name" value="DNA MISMATCH REPAIR PROTEIN MUTS FAMILY MEMBER"/>
    <property type="match status" value="1"/>
</dbReference>
<keyword evidence="4 7" id="KW-0067">ATP-binding</keyword>
<dbReference type="GO" id="GO:0005739">
    <property type="term" value="C:mitochondrion"/>
    <property type="evidence" value="ECO:0007669"/>
    <property type="project" value="TreeGrafter"/>
</dbReference>
<dbReference type="SUPFAM" id="SSF53150">
    <property type="entry name" value="DNA repair protein MutS, domain II"/>
    <property type="match status" value="1"/>
</dbReference>
<keyword evidence="11" id="KW-1185">Reference proteome</keyword>
<dbReference type="InterPro" id="IPR027417">
    <property type="entry name" value="P-loop_NTPase"/>
</dbReference>
<dbReference type="Pfam" id="PF00488">
    <property type="entry name" value="MutS_V"/>
    <property type="match status" value="1"/>
</dbReference>
<dbReference type="SUPFAM" id="SSF48334">
    <property type="entry name" value="DNA repair protein MutS, domain III"/>
    <property type="match status" value="1"/>
</dbReference>
<dbReference type="SMART" id="SM00533">
    <property type="entry name" value="MUTSd"/>
    <property type="match status" value="1"/>
</dbReference>
<dbReference type="PROSITE" id="PS00486">
    <property type="entry name" value="DNA_MISMATCH_REPAIR_2"/>
    <property type="match status" value="1"/>
</dbReference>
<keyword evidence="6 7" id="KW-0234">DNA repair</keyword>
<dbReference type="AlphaFoldDB" id="A0A0J9XI97"/>
<evidence type="ECO:0000256" key="2">
    <source>
        <dbReference type="ARBA" id="ARBA00022741"/>
    </source>
</evidence>
<sequence>MRKCTHRIVGAARSSAVASSTLGPATGPGWVGSTPRRWKLSGPNRDQCVSTYSISNNGGGSIIVITTTSNSGTAICRIADMNWNQRRCYSAQAGAGSASKKAAASTSSTPRKRATATKKKGVKKEVFSYTDFMANDVKLNPATTPTTTVDANDNDKIGTKLATDSQSADGLADVVASENRGEKPLSLMEQIRVIMDKNPEHVVLTEVGSFYELYYEHATLYGPQLGIRTTTRKVRGTSSNTGGKTQIPMAGFPSSQLDRYLRQLVQDLNVTVAIVDQFERPDILDGSSEMKFDRKVSRIVTPGTLVDESFIDWERNNFLAAVGVPDSALARAGTGLLAPETPIGIAWINLGLGSFYVQTSTLAELATDLARISPAEVVIDKKLQDRATTTDTGLVDGLTGHYTRFEAFPARTQMHQYLTMFDEPSTAQVRFQLEAGAGRDGFAAHERLAVLGVLKYVREHLPETDVKVVLPTRVRPAGLMKIDNRSRAALELTRALRDGGNSSTRGTLLAAVRRTVTESGARLLSEWVTEPLTDISAITARQDVVQAMLSDPGRQRRLEAVLAGLGDPLRILQKLGLGKGGVGARDLLVIAQDLELMQQVRDVILGSLNETDSALNELVEGIDACKTLRMGILSKLNEDILYSAPDQTVYDEGTEVIPIPVAVAEVKPEWVVKPTSSTALKTLHANLEKSIQAQTELIETLRAKYLGFKLELKWSPGLGYHGHLTGKLSDLKDDENLFAQTLTRHKKTLSFRIPEWSRLGEDTEMIRAQIRVEERKVLTRLCKKVFQMKHQIRKNCSIIDQLDVLNSFANLARERNLVRPIITDQQETVIREGRHLAVEAGLARRASSFVANDCELTTDCNVWVITGPNMGGKSTFLRQVALISVLGQMGCYVPADYARLGVVDQIFCRVGAGDDLYRDQSTFMVEMLETTSILRHATPRSLAILDEVGRGTSSRDGLSIAYATLAHLCTVNRCRTLFATHFGLELQHLLETIGQEQSKEQLGDGSQNKFSIGYYCTDIEFFDEEITTTTDQTIDSEEHLAPGKSLTRSFAFSHRLRQGVSSDSHGLRIAVMAGFPEHAVTMAQSAMRQLGPSGVISHIS</sequence>
<evidence type="ECO:0000256" key="7">
    <source>
        <dbReference type="PIRNR" id="PIRNR037677"/>
    </source>
</evidence>
<dbReference type="Gene3D" id="3.40.50.300">
    <property type="entry name" value="P-loop containing nucleotide triphosphate hydrolases"/>
    <property type="match status" value="1"/>
</dbReference>
<dbReference type="GO" id="GO:0005524">
    <property type="term" value="F:ATP binding"/>
    <property type="evidence" value="ECO:0007669"/>
    <property type="project" value="UniProtKB-UniRule"/>
</dbReference>
<evidence type="ECO:0000313" key="10">
    <source>
        <dbReference type="EMBL" id="CDO57032.1"/>
    </source>
</evidence>
<dbReference type="Gene3D" id="3.40.1170.10">
    <property type="entry name" value="DNA repair protein MutS, domain I"/>
    <property type="match status" value="1"/>
</dbReference>
<dbReference type="NCBIfam" id="NF003810">
    <property type="entry name" value="PRK05399.1"/>
    <property type="match status" value="1"/>
</dbReference>
<dbReference type="GO" id="GO:0140664">
    <property type="term" value="F:ATP-dependent DNA damage sensor activity"/>
    <property type="evidence" value="ECO:0007669"/>
    <property type="project" value="InterPro"/>
</dbReference>
<comment type="similarity">
    <text evidence="1 7">Belongs to the DNA mismatch repair MutS family.</text>
</comment>
<protein>
    <recommendedName>
        <fullName evidence="7">DNA mismatch repair protein</fullName>
    </recommendedName>
</protein>
<dbReference type="SMART" id="SM00534">
    <property type="entry name" value="MUTSac"/>
    <property type="match status" value="1"/>
</dbReference>
<comment type="function">
    <text evidence="7">Component of the post-replicative DNA mismatch repair system (MMR).</text>
</comment>
<dbReference type="Gene3D" id="1.10.1420.10">
    <property type="match status" value="2"/>
</dbReference>